<dbReference type="AlphaFoldDB" id="A0AAJ0C1K3"/>
<dbReference type="PROSITE" id="PS51186">
    <property type="entry name" value="GNAT"/>
    <property type="match status" value="1"/>
</dbReference>
<name>A0AAJ0C1K3_9PEZI</name>
<dbReference type="Pfam" id="PF13302">
    <property type="entry name" value="Acetyltransf_3"/>
    <property type="match status" value="1"/>
</dbReference>
<dbReference type="InterPro" id="IPR000182">
    <property type="entry name" value="GNAT_dom"/>
</dbReference>
<dbReference type="EMBL" id="MU839008">
    <property type="protein sequence ID" value="KAK1767418.1"/>
    <property type="molecule type" value="Genomic_DNA"/>
</dbReference>
<organism evidence="2 3">
    <name type="scientific">Phialemonium atrogriseum</name>
    <dbReference type="NCBI Taxonomy" id="1093897"/>
    <lineage>
        <taxon>Eukaryota</taxon>
        <taxon>Fungi</taxon>
        <taxon>Dikarya</taxon>
        <taxon>Ascomycota</taxon>
        <taxon>Pezizomycotina</taxon>
        <taxon>Sordariomycetes</taxon>
        <taxon>Sordariomycetidae</taxon>
        <taxon>Cephalothecales</taxon>
        <taxon>Cephalothecaceae</taxon>
        <taxon>Phialemonium</taxon>
    </lineage>
</organism>
<reference evidence="2" key="1">
    <citation type="submission" date="2023-06" db="EMBL/GenBank/DDBJ databases">
        <title>Genome-scale phylogeny and comparative genomics of the fungal order Sordariales.</title>
        <authorList>
            <consortium name="Lawrence Berkeley National Laboratory"/>
            <person name="Hensen N."/>
            <person name="Bonometti L."/>
            <person name="Westerberg I."/>
            <person name="Brannstrom I.O."/>
            <person name="Guillou S."/>
            <person name="Cros-Aarteil S."/>
            <person name="Calhoun S."/>
            <person name="Haridas S."/>
            <person name="Kuo A."/>
            <person name="Mondo S."/>
            <person name="Pangilinan J."/>
            <person name="Riley R."/>
            <person name="Labutti K."/>
            <person name="Andreopoulos B."/>
            <person name="Lipzen A."/>
            <person name="Chen C."/>
            <person name="Yanf M."/>
            <person name="Daum C."/>
            <person name="Ng V."/>
            <person name="Clum A."/>
            <person name="Steindorff A."/>
            <person name="Ohm R."/>
            <person name="Martin F."/>
            <person name="Silar P."/>
            <person name="Natvig D."/>
            <person name="Lalanne C."/>
            <person name="Gautier V."/>
            <person name="Ament-Velasquez S.L."/>
            <person name="Kruys A."/>
            <person name="Hutchinson M.I."/>
            <person name="Powell A.J."/>
            <person name="Barry K."/>
            <person name="Miller A.N."/>
            <person name="Grigoriev I.V."/>
            <person name="Debuchy R."/>
            <person name="Gladieux P."/>
            <person name="Thoren M.H."/>
            <person name="Johannesson H."/>
        </authorList>
    </citation>
    <scope>NUCLEOTIDE SEQUENCE</scope>
    <source>
        <strain evidence="2">8032-3</strain>
    </source>
</reference>
<evidence type="ECO:0000259" key="1">
    <source>
        <dbReference type="PROSITE" id="PS51186"/>
    </source>
</evidence>
<evidence type="ECO:0000313" key="3">
    <source>
        <dbReference type="Proteomes" id="UP001244011"/>
    </source>
</evidence>
<dbReference type="Gene3D" id="3.40.630.30">
    <property type="match status" value="1"/>
</dbReference>
<sequence>MELESVFANGFRSRRLIYRAIESNDADKDFIHSLFLDPINMALASPQMFNFASKKDFLANFDKWVEGAMLKAMICLPAEETDEEVLKTAAMLPGEKIVAESAKATPIGYLLLGKVSDNSIHRRNPSLGIQIHEKYQNKGYGGEAVDWAMDWAFNFANIHKLEIGTSAFNERAAHLYQRLGFKIEGRRRDFLYVNRKWYDLIEMGMLESEYEELRGLK</sequence>
<dbReference type="RefSeq" id="XP_060283631.1">
    <property type="nucleotide sequence ID" value="XM_060427868.1"/>
</dbReference>
<accession>A0AAJ0C1K3</accession>
<keyword evidence="3" id="KW-1185">Reference proteome</keyword>
<comment type="caution">
    <text evidence="2">The sequence shown here is derived from an EMBL/GenBank/DDBJ whole genome shotgun (WGS) entry which is preliminary data.</text>
</comment>
<protein>
    <submittedName>
        <fullName evidence="2">Acyl-CoA N-acyltransferase</fullName>
    </submittedName>
</protein>
<dbReference type="Proteomes" id="UP001244011">
    <property type="component" value="Unassembled WGS sequence"/>
</dbReference>
<feature type="domain" description="N-acetyltransferase" evidence="1">
    <location>
        <begin position="39"/>
        <end position="199"/>
    </location>
</feature>
<dbReference type="GO" id="GO:0016747">
    <property type="term" value="F:acyltransferase activity, transferring groups other than amino-acyl groups"/>
    <property type="evidence" value="ECO:0007669"/>
    <property type="project" value="InterPro"/>
</dbReference>
<dbReference type="SUPFAM" id="SSF55729">
    <property type="entry name" value="Acyl-CoA N-acyltransferases (Nat)"/>
    <property type="match status" value="1"/>
</dbReference>
<dbReference type="InterPro" id="IPR016181">
    <property type="entry name" value="Acyl_CoA_acyltransferase"/>
</dbReference>
<proteinExistence type="predicted"/>
<dbReference type="GeneID" id="85311055"/>
<dbReference type="PANTHER" id="PTHR43415:SF3">
    <property type="entry name" value="GNAT-FAMILY ACETYLTRANSFERASE"/>
    <property type="match status" value="1"/>
</dbReference>
<evidence type="ECO:0000313" key="2">
    <source>
        <dbReference type="EMBL" id="KAK1767418.1"/>
    </source>
</evidence>
<dbReference type="PANTHER" id="PTHR43415">
    <property type="entry name" value="SPERMIDINE N(1)-ACETYLTRANSFERASE"/>
    <property type="match status" value="1"/>
</dbReference>
<gene>
    <name evidence="2" type="ORF">QBC33DRAFT_538279</name>
</gene>